<dbReference type="SUPFAM" id="SSF53213">
    <property type="entry name" value="LigB-like"/>
    <property type="match status" value="1"/>
</dbReference>
<keyword evidence="3" id="KW-1185">Reference proteome</keyword>
<protein>
    <recommendedName>
        <fullName evidence="4">Catalytic LigB subunit of aromatic ring-opening dioxygenase</fullName>
    </recommendedName>
</protein>
<evidence type="ECO:0000313" key="3">
    <source>
        <dbReference type="Proteomes" id="UP000652013"/>
    </source>
</evidence>
<feature type="chain" id="PRO_5035295815" description="Catalytic LigB subunit of aromatic ring-opening dioxygenase" evidence="1">
    <location>
        <begin position="21"/>
        <end position="233"/>
    </location>
</feature>
<name>A0A8J4DI26_9ACTN</name>
<reference evidence="2" key="1">
    <citation type="submission" date="2021-01" db="EMBL/GenBank/DDBJ databases">
        <title>Whole genome shotgun sequence of Spirilliplanes yamanashiensis NBRC 15828.</title>
        <authorList>
            <person name="Komaki H."/>
            <person name="Tamura T."/>
        </authorList>
    </citation>
    <scope>NUCLEOTIDE SEQUENCE</scope>
    <source>
        <strain evidence="2">NBRC 15828</strain>
    </source>
</reference>
<evidence type="ECO:0000256" key="1">
    <source>
        <dbReference type="SAM" id="SignalP"/>
    </source>
</evidence>
<comment type="caution">
    <text evidence="2">The sequence shown here is derived from an EMBL/GenBank/DDBJ whole genome shotgun (WGS) entry which is preliminary data.</text>
</comment>
<evidence type="ECO:0000313" key="2">
    <source>
        <dbReference type="EMBL" id="GIJ01605.1"/>
    </source>
</evidence>
<feature type="signal peptide" evidence="1">
    <location>
        <begin position="1"/>
        <end position="20"/>
    </location>
</feature>
<keyword evidence="1" id="KW-0732">Signal</keyword>
<evidence type="ECO:0008006" key="4">
    <source>
        <dbReference type="Google" id="ProtNLM"/>
    </source>
</evidence>
<dbReference type="RefSeq" id="WP_203936926.1">
    <property type="nucleotide sequence ID" value="NZ_BAAAGJ010000005.1"/>
</dbReference>
<dbReference type="Proteomes" id="UP000652013">
    <property type="component" value="Unassembled WGS sequence"/>
</dbReference>
<proteinExistence type="predicted"/>
<gene>
    <name evidence="2" type="ORF">Sya03_09570</name>
</gene>
<organism evidence="2 3">
    <name type="scientific">Spirilliplanes yamanashiensis</name>
    <dbReference type="NCBI Taxonomy" id="42233"/>
    <lineage>
        <taxon>Bacteria</taxon>
        <taxon>Bacillati</taxon>
        <taxon>Actinomycetota</taxon>
        <taxon>Actinomycetes</taxon>
        <taxon>Micromonosporales</taxon>
        <taxon>Micromonosporaceae</taxon>
        <taxon>Spirilliplanes</taxon>
    </lineage>
</organism>
<sequence>MSLVAAAVCPCPPLLVPAVAAGAAAELDGLREACDAAVAHLLAADAEALLVVGGGERTRRHTFPYRGTFAPFGARADFGPPDGDPLTDLSLLVGGWLLSRHDLGGRTVWFDAVAAGADPGTCARLGAEWAGRRARVALLALGDGSACHGRTAPGYDDPRAEAYRAAVVSALAGADPVALLGLDTTLSAELKAAGRAAWQVLAGAVGGRPGRGAVTYDETPYGVHYAVATWSPA</sequence>
<dbReference type="AlphaFoldDB" id="A0A8J4DI26"/>
<dbReference type="Gene3D" id="3.40.830.10">
    <property type="entry name" value="LigB-like"/>
    <property type="match status" value="1"/>
</dbReference>
<accession>A0A8J4DI26</accession>
<dbReference type="EMBL" id="BOOY01000005">
    <property type="protein sequence ID" value="GIJ01605.1"/>
    <property type="molecule type" value="Genomic_DNA"/>
</dbReference>